<comment type="similarity">
    <text evidence="1">Belongs to the disease resistance NB-LRR family.</text>
</comment>
<dbReference type="Pfam" id="PF23559">
    <property type="entry name" value="WHD_DRP"/>
    <property type="match status" value="1"/>
</dbReference>
<evidence type="ECO:0000256" key="5">
    <source>
        <dbReference type="ARBA" id="ARBA00022821"/>
    </source>
</evidence>
<reference evidence="9" key="2">
    <citation type="submission" date="2021-02" db="EMBL/GenBank/DDBJ databases">
        <authorList>
            <person name="Kimball J.A."/>
            <person name="Haas M.W."/>
            <person name="Macchietto M."/>
            <person name="Kono T."/>
            <person name="Duquette J."/>
            <person name="Shao M."/>
        </authorList>
    </citation>
    <scope>NUCLEOTIDE SEQUENCE</scope>
    <source>
        <tissue evidence="9">Fresh leaf tissue</tissue>
    </source>
</reference>
<dbReference type="Pfam" id="PF25019">
    <property type="entry name" value="LRR_R13L1-DRL21"/>
    <property type="match status" value="1"/>
</dbReference>
<evidence type="ECO:0000259" key="6">
    <source>
        <dbReference type="Pfam" id="PF18052"/>
    </source>
</evidence>
<dbReference type="InterPro" id="IPR041118">
    <property type="entry name" value="Rx_N"/>
</dbReference>
<dbReference type="PANTHER" id="PTHR23155">
    <property type="entry name" value="DISEASE RESISTANCE PROTEIN RP"/>
    <property type="match status" value="1"/>
</dbReference>
<evidence type="ECO:0000259" key="7">
    <source>
        <dbReference type="Pfam" id="PF23559"/>
    </source>
</evidence>
<protein>
    <recommendedName>
        <fullName evidence="11">Rx N-terminal domain-containing protein</fullName>
    </recommendedName>
</protein>
<evidence type="ECO:0000256" key="3">
    <source>
        <dbReference type="ARBA" id="ARBA00022737"/>
    </source>
</evidence>
<reference evidence="9" key="1">
    <citation type="journal article" date="2021" name="bioRxiv">
        <title>Whole Genome Assembly and Annotation of Northern Wild Rice, Zizania palustris L., Supports a Whole Genome Duplication in the Zizania Genus.</title>
        <authorList>
            <person name="Haas M."/>
            <person name="Kono T."/>
            <person name="Macchietto M."/>
            <person name="Millas R."/>
            <person name="McGilp L."/>
            <person name="Shao M."/>
            <person name="Duquette J."/>
            <person name="Hirsch C.N."/>
            <person name="Kimball J."/>
        </authorList>
    </citation>
    <scope>NUCLEOTIDE SEQUENCE</scope>
    <source>
        <tissue evidence="9">Fresh leaf tissue</tissue>
    </source>
</reference>
<evidence type="ECO:0000256" key="2">
    <source>
        <dbReference type="ARBA" id="ARBA00022614"/>
    </source>
</evidence>
<feature type="domain" description="R13L1/DRL21-like LRR repeat region" evidence="8">
    <location>
        <begin position="493"/>
        <end position="619"/>
    </location>
</feature>
<dbReference type="GO" id="GO:0098542">
    <property type="term" value="P:defense response to other organism"/>
    <property type="evidence" value="ECO:0007669"/>
    <property type="project" value="TreeGrafter"/>
</dbReference>
<evidence type="ECO:0000259" key="8">
    <source>
        <dbReference type="Pfam" id="PF25019"/>
    </source>
</evidence>
<keyword evidence="3" id="KW-0677">Repeat</keyword>
<dbReference type="Proteomes" id="UP000729402">
    <property type="component" value="Unassembled WGS sequence"/>
</dbReference>
<proteinExistence type="inferred from homology"/>
<dbReference type="InterPro" id="IPR044974">
    <property type="entry name" value="Disease_R_plants"/>
</dbReference>
<comment type="caution">
    <text evidence="9">The sequence shown here is derived from an EMBL/GenBank/DDBJ whole genome shotgun (WGS) entry which is preliminary data.</text>
</comment>
<keyword evidence="5" id="KW-0611">Plant defense</keyword>
<dbReference type="AlphaFoldDB" id="A0A8J5VFJ5"/>
<dbReference type="GO" id="GO:0043531">
    <property type="term" value="F:ADP binding"/>
    <property type="evidence" value="ECO:0007669"/>
    <property type="project" value="InterPro"/>
</dbReference>
<feature type="domain" description="Disease resistance protein winged helix" evidence="7">
    <location>
        <begin position="382"/>
        <end position="447"/>
    </location>
</feature>
<dbReference type="EMBL" id="JAAALK010000287">
    <property type="protein sequence ID" value="KAG8057916.1"/>
    <property type="molecule type" value="Genomic_DNA"/>
</dbReference>
<evidence type="ECO:0000313" key="10">
    <source>
        <dbReference type="Proteomes" id="UP000729402"/>
    </source>
</evidence>
<organism evidence="9 10">
    <name type="scientific">Zizania palustris</name>
    <name type="common">Northern wild rice</name>
    <dbReference type="NCBI Taxonomy" id="103762"/>
    <lineage>
        <taxon>Eukaryota</taxon>
        <taxon>Viridiplantae</taxon>
        <taxon>Streptophyta</taxon>
        <taxon>Embryophyta</taxon>
        <taxon>Tracheophyta</taxon>
        <taxon>Spermatophyta</taxon>
        <taxon>Magnoliopsida</taxon>
        <taxon>Liliopsida</taxon>
        <taxon>Poales</taxon>
        <taxon>Poaceae</taxon>
        <taxon>BOP clade</taxon>
        <taxon>Oryzoideae</taxon>
        <taxon>Oryzeae</taxon>
        <taxon>Zizaniinae</taxon>
        <taxon>Zizania</taxon>
    </lineage>
</organism>
<dbReference type="InterPro" id="IPR056789">
    <property type="entry name" value="LRR_R13L1-DRL21"/>
</dbReference>
<accession>A0A8J5VFJ5</accession>
<evidence type="ECO:0000313" key="9">
    <source>
        <dbReference type="EMBL" id="KAG8057916.1"/>
    </source>
</evidence>
<feature type="domain" description="Disease resistance N-terminal" evidence="6">
    <location>
        <begin position="16"/>
        <end position="100"/>
    </location>
</feature>
<sequence>MGLAGTVVDAAIGWMVETILGSFFSPQMQKWTHQVGLAEDVAKLESEMKSVQTIVGAAEGRRIGNRTLSDSLHELKELLYDAEDVMDEIDYYRLQQHIEGKGSHVAAASTNPEASCASSSYSPSLYQRVRISMNRIISLATTGRKRKRDDDEPTQSLVLPLDIKHDISNMINGIVNRLSIVGKSVQGALQLEILGHNNMVSNQWQSVARSSRQTTSIPIERKVYGRDVQRDNIVEILMKGKTNDLGVLPLVATGCMILATTRMSSVARMIGTMSKVEVNGLDETEFWSLFKSWAFLGSENQEADLALQSIGNQIAKTLKGIPLAARSVGALLNRSVSFAHWRNVQSKWKSLLDQDDDILTILKFSYEFLPVHLQHCFSYCSLFPKDYRFNEKTLVYAWISQNFVKRECHTEILEETGKQYLDNLVGWGFFEEFESHYVMHDLMHDLAQEVSSNECATLDILHPKKISPILLMPILQYQLELTFKVQDDGNFNISQIASLNELITLGISQLENVKTKEEAKSARLIDKEHLKELSLSWNDNIMSPETTEDKTRDDVLEGLEPHQNLKHLKLSLYSGSTSPSWLAKVTSLKVLHLENCREWKIFQSLETLPALRKLKLIRMWNLMEASIPSFLEELVLVNMPKLEKCVGTYGLDLTSNLSVLMVKDCPQLSEFTLFHSNYFHDEQKSRFPSLKELTIGHCHHIIAWKTLPLEEMRALKKLELIDVPAIEELSVPCLEELVLMQMPSLQSCNGISAAPSSLHLEFSRVNGGFGGCTSLERLLIDGCPKLVSSLVTKTNDDLLLPTSLQHLRINPLPENLQSFVPEGMACLKKLRLRSSQYLKSVQLDSCKALEYLGIWDCPQLGVLEGLQHLSSLQSLHIEMNPELFCASDLKLLFPLSLGKLKIEYLQDSLVHSGLLCLPSITKLGLYNSPDLKSLQLGYCTSLEHLKISRSMISGVDWKL</sequence>
<dbReference type="PANTHER" id="PTHR23155:SF1149">
    <property type="entry name" value="OS04G0620950 PROTEIN"/>
    <property type="match status" value="1"/>
</dbReference>
<dbReference type="InterPro" id="IPR058922">
    <property type="entry name" value="WHD_DRP"/>
</dbReference>
<gene>
    <name evidence="9" type="ORF">GUJ93_ZPchr0002g26564</name>
</gene>
<dbReference type="Pfam" id="PF18052">
    <property type="entry name" value="Rx_N"/>
    <property type="match status" value="1"/>
</dbReference>
<keyword evidence="10" id="KW-1185">Reference proteome</keyword>
<evidence type="ECO:0000256" key="4">
    <source>
        <dbReference type="ARBA" id="ARBA00022741"/>
    </source>
</evidence>
<evidence type="ECO:0008006" key="11">
    <source>
        <dbReference type="Google" id="ProtNLM"/>
    </source>
</evidence>
<keyword evidence="4" id="KW-0547">Nucleotide-binding</keyword>
<dbReference type="OrthoDB" id="603156at2759"/>
<evidence type="ECO:0000256" key="1">
    <source>
        <dbReference type="ARBA" id="ARBA00008894"/>
    </source>
</evidence>
<keyword evidence="2" id="KW-0433">Leucine-rich repeat</keyword>
<name>A0A8J5VFJ5_ZIZPA</name>